<dbReference type="Proteomes" id="UP000176244">
    <property type="component" value="Unassembled WGS sequence"/>
</dbReference>
<dbReference type="Proteomes" id="UP001163550">
    <property type="component" value="Chromosome"/>
</dbReference>
<reference evidence="3" key="3">
    <citation type="submission" date="2021-11" db="EMBL/GenBank/DDBJ databases">
        <title>Isoprene-degrading acetogen.</title>
        <authorList>
            <person name="Yang Y."/>
            <person name="Jin H."/>
            <person name="Yan J."/>
        </authorList>
    </citation>
    <scope>NUCLEOTIDE SEQUENCE</scope>
    <source>
        <strain evidence="3">Berkeley</strain>
    </source>
</reference>
<dbReference type="EMBL" id="CP087994">
    <property type="protein sequence ID" value="UYO61361.1"/>
    <property type="molecule type" value="Genomic_DNA"/>
</dbReference>
<dbReference type="Pfam" id="PF02620">
    <property type="entry name" value="YceD"/>
    <property type="match status" value="1"/>
</dbReference>
<reference evidence="1 4" key="1">
    <citation type="submission" date="2015-09" db="EMBL/GenBank/DDBJ databases">
        <title>Genome sequence of Acetobacterium wieringae DSM 1911.</title>
        <authorList>
            <person name="Poehlein A."/>
            <person name="Bengelsdorf F.R."/>
            <person name="Schiel-Bengelsdorf B."/>
            <person name="Duerre P."/>
            <person name="Daniel R."/>
        </authorList>
    </citation>
    <scope>NUCLEOTIDE SEQUENCE [LARGE SCALE GENOMIC DNA]</scope>
    <source>
        <strain evidence="1 4">DSM 1911</strain>
    </source>
</reference>
<name>A0A1F2PLW2_9FIRM</name>
<protein>
    <submittedName>
        <fullName evidence="2">DUF177 domain-containing protein</fullName>
    </submittedName>
</protein>
<dbReference type="EMBL" id="VSLA01000002">
    <property type="protein sequence ID" value="TYC88393.1"/>
    <property type="molecule type" value="Genomic_DNA"/>
</dbReference>
<evidence type="ECO:0000313" key="5">
    <source>
        <dbReference type="Proteomes" id="UP000322619"/>
    </source>
</evidence>
<gene>
    <name evidence="1" type="ORF">ACWI_00230</name>
    <name evidence="2" type="ORF">FXB42_01920</name>
    <name evidence="3" type="ORF">LNN31_11250</name>
</gene>
<dbReference type="STRING" id="52694.ACWI_00230"/>
<evidence type="ECO:0000313" key="2">
    <source>
        <dbReference type="EMBL" id="TYC88393.1"/>
    </source>
</evidence>
<keyword evidence="6" id="KW-1185">Reference proteome</keyword>
<reference evidence="2 5" key="2">
    <citation type="submission" date="2019-08" db="EMBL/GenBank/DDBJ databases">
        <title>Isolation and enrichment of carboxydotrophic bacteria from anaerobic sludge for the production of bio-based chemicals from syngas.</title>
        <authorList>
            <person name="Antares A.L."/>
            <person name="Moreira J."/>
            <person name="Diender M."/>
            <person name="Parshina S.N."/>
            <person name="Stams A.J.M."/>
            <person name="Alves M."/>
            <person name="Alves J.I."/>
            <person name="Sousa D.Z."/>
        </authorList>
    </citation>
    <scope>NUCLEOTIDE SEQUENCE [LARGE SCALE GENOMIC DNA]</scope>
    <source>
        <strain evidence="2 5">JM</strain>
    </source>
</reference>
<evidence type="ECO:0000313" key="3">
    <source>
        <dbReference type="EMBL" id="UYO61361.1"/>
    </source>
</evidence>
<organism evidence="1 4">
    <name type="scientific">Acetobacterium wieringae</name>
    <dbReference type="NCBI Taxonomy" id="52694"/>
    <lineage>
        <taxon>Bacteria</taxon>
        <taxon>Bacillati</taxon>
        <taxon>Bacillota</taxon>
        <taxon>Clostridia</taxon>
        <taxon>Eubacteriales</taxon>
        <taxon>Eubacteriaceae</taxon>
        <taxon>Acetobacterium</taxon>
    </lineage>
</organism>
<evidence type="ECO:0000313" key="1">
    <source>
        <dbReference type="EMBL" id="OFV72420.1"/>
    </source>
</evidence>
<evidence type="ECO:0000313" key="4">
    <source>
        <dbReference type="Proteomes" id="UP000176244"/>
    </source>
</evidence>
<dbReference type="InterPro" id="IPR003772">
    <property type="entry name" value="YceD"/>
</dbReference>
<dbReference type="AlphaFoldDB" id="A0A1F2PLW2"/>
<dbReference type="OrthoDB" id="9790372at2"/>
<dbReference type="RefSeq" id="WP_070369422.1">
    <property type="nucleotide sequence ID" value="NZ_CABIIK010000056.1"/>
</dbReference>
<dbReference type="EMBL" id="LKEU01000009">
    <property type="protein sequence ID" value="OFV72420.1"/>
    <property type="molecule type" value="Genomic_DNA"/>
</dbReference>
<sequence>MNFEINKLLQEKIIPFEFVVKNTDLNDIEGELDEHGALVCGTIEKLSKGNFLVTFTIEMTMIFPCARCLEPTPIDCLYDYTDTVTVEDDEAILDLLPVVEECIYINEPFRVLCSEDCAGLCPKCGNNLNHEQCECDKFGDYDPRFEALKNLL</sequence>
<proteinExistence type="predicted"/>
<dbReference type="Proteomes" id="UP000322619">
    <property type="component" value="Unassembled WGS sequence"/>
</dbReference>
<accession>A0A1F2PLW2</accession>
<evidence type="ECO:0000313" key="6">
    <source>
        <dbReference type="Proteomes" id="UP001163550"/>
    </source>
</evidence>